<accession>A0ABT7QVK8</accession>
<evidence type="ECO:0000313" key="1">
    <source>
        <dbReference type="EMBL" id="MDM5270867.1"/>
    </source>
</evidence>
<dbReference type="EMBL" id="JAQIBD010000001">
    <property type="protein sequence ID" value="MDM5270867.1"/>
    <property type="molecule type" value="Genomic_DNA"/>
</dbReference>
<proteinExistence type="predicted"/>
<name>A0ABT7QVK8_9BACT</name>
<organism evidence="1 2">
    <name type="scientific">Sulfurovum zhangzhouensis</name>
    <dbReference type="NCBI Taxonomy" id="3019067"/>
    <lineage>
        <taxon>Bacteria</taxon>
        <taxon>Pseudomonadati</taxon>
        <taxon>Campylobacterota</taxon>
        <taxon>Epsilonproteobacteria</taxon>
        <taxon>Campylobacterales</taxon>
        <taxon>Sulfurovaceae</taxon>
        <taxon>Sulfurovum</taxon>
    </lineage>
</organism>
<reference evidence="1" key="1">
    <citation type="submission" date="2023-01" db="EMBL/GenBank/DDBJ databases">
        <title>Sulfurovum sp. zt1-1 genome assembly.</title>
        <authorList>
            <person name="Wang J."/>
        </authorList>
    </citation>
    <scope>NUCLEOTIDE SEQUENCE</scope>
    <source>
        <strain evidence="1">Zt1-1</strain>
    </source>
</reference>
<comment type="caution">
    <text evidence="1">The sequence shown here is derived from an EMBL/GenBank/DDBJ whole genome shotgun (WGS) entry which is preliminary data.</text>
</comment>
<protein>
    <submittedName>
        <fullName evidence="1">Uncharacterized protein</fullName>
    </submittedName>
</protein>
<dbReference type="RefSeq" id="WP_289412143.1">
    <property type="nucleotide sequence ID" value="NZ_JAQIBD010000001.1"/>
</dbReference>
<evidence type="ECO:0000313" key="2">
    <source>
        <dbReference type="Proteomes" id="UP001169069"/>
    </source>
</evidence>
<dbReference type="Proteomes" id="UP001169069">
    <property type="component" value="Unassembled WGS sequence"/>
</dbReference>
<keyword evidence="2" id="KW-1185">Reference proteome</keyword>
<sequence>MFYLGMHFPADMGNSLDTSVIVEKLDAQVAELGIDDINVIELEMGLRGKECTTFTYTNKDTFMFKALAAYLKDDTYVGSKEGEKYLVYTNRYQIAELSKKLDSDDETMALCKVFDSMEQFRVKAA</sequence>
<gene>
    <name evidence="1" type="ORF">PGH07_01595</name>
</gene>